<evidence type="ECO:0000313" key="2">
    <source>
        <dbReference type="WBParaSite" id="PS1159_v2.g18434.t1"/>
    </source>
</evidence>
<sequence>MSERILLGTIESIKIYQQNMDIPNSNGNVENGELYQKIKEDVSVMGDKGNNKSVISQNEDIKQYTAEHSQKVMDGSLNENKICILDIDDVKKETDIKVLIAIANNPNSNLQQAAIEQARELLVTGKIKMDELGKTGLVPALVGCLNSVSSQIQLAAIRTLFLITVGSLDDTKMVVEANAISVLRDKCFELEFLPSFFKVANNDEYLASTVAFTMFNMCRYKSKPVSMDVIQQMLPILEKFYSSNDPEVISPTFEVIALLTWLKEGYIPLINEHKFIQKMVGFLNHSNQEIVHAALSTIERMTEETEEQTELVVDVGVIPKLIKFVDSSDDKTKELSLSILGNIAADRGSYRDQCIQLGLVPKMLKLFSSESTVEQLKNNIDLIRCLCQSNAHPISIDTITELLPLLKQFIHHEDVEIIYKAVLIFWCIVYQKDAQKNQLLIENDIFKEIIPFLKHSDEHVQSRTSRVIINIVFGTSQQVQHLIDNGVMDYIPLLLNHKDDNIQSRILFFLRKIIWKPHAQIQAIINANLIPSIIPLLDHENVLVQKEAIWTISNFAIGARPLLQINYLMKHDFISAFCKGIYSPEIFNVKLIVKGINAILRKCDHEKFDEVCDKILESGAVDKMKELEANTNTDEEILSAVREIVRNHFSESQRQRRRRNVNTFLPKYMSK</sequence>
<dbReference type="Proteomes" id="UP000887580">
    <property type="component" value="Unplaced"/>
</dbReference>
<proteinExistence type="predicted"/>
<dbReference type="WBParaSite" id="PS1159_v2.g18434.t1">
    <property type="protein sequence ID" value="PS1159_v2.g18434.t1"/>
    <property type="gene ID" value="PS1159_v2.g18434"/>
</dbReference>
<protein>
    <submittedName>
        <fullName evidence="2">Importin subunit alpha</fullName>
    </submittedName>
</protein>
<evidence type="ECO:0000313" key="1">
    <source>
        <dbReference type="Proteomes" id="UP000887580"/>
    </source>
</evidence>
<name>A0AC35FKM3_9BILA</name>
<reference evidence="2" key="1">
    <citation type="submission" date="2022-11" db="UniProtKB">
        <authorList>
            <consortium name="WormBaseParasite"/>
        </authorList>
    </citation>
    <scope>IDENTIFICATION</scope>
</reference>
<accession>A0AC35FKM3</accession>
<organism evidence="1 2">
    <name type="scientific">Panagrolaimus sp. PS1159</name>
    <dbReference type="NCBI Taxonomy" id="55785"/>
    <lineage>
        <taxon>Eukaryota</taxon>
        <taxon>Metazoa</taxon>
        <taxon>Ecdysozoa</taxon>
        <taxon>Nematoda</taxon>
        <taxon>Chromadorea</taxon>
        <taxon>Rhabditida</taxon>
        <taxon>Tylenchina</taxon>
        <taxon>Panagrolaimomorpha</taxon>
        <taxon>Panagrolaimoidea</taxon>
        <taxon>Panagrolaimidae</taxon>
        <taxon>Panagrolaimus</taxon>
    </lineage>
</organism>